<dbReference type="AlphaFoldDB" id="A0A2Z3HSR4"/>
<dbReference type="Proteomes" id="UP000247763">
    <property type="component" value="Chromosome"/>
</dbReference>
<dbReference type="PANTHER" id="PTHR12126:SF11">
    <property type="entry name" value="NADH DEHYDROGENASE [UBIQUINONE] 1 ALPHA SUBCOMPLEX SUBUNIT 9, MITOCHONDRIAL"/>
    <property type="match status" value="1"/>
</dbReference>
<organism evidence="2 3">
    <name type="scientific">Phenylobacterium parvum</name>
    <dbReference type="NCBI Taxonomy" id="2201350"/>
    <lineage>
        <taxon>Bacteria</taxon>
        <taxon>Pseudomonadati</taxon>
        <taxon>Pseudomonadota</taxon>
        <taxon>Alphaproteobacteria</taxon>
        <taxon>Caulobacterales</taxon>
        <taxon>Caulobacteraceae</taxon>
        <taxon>Phenylobacterium</taxon>
    </lineage>
</organism>
<accession>A0A2Z3HSR4</accession>
<reference evidence="3" key="1">
    <citation type="submission" date="2018-05" db="EMBL/GenBank/DDBJ databases">
        <title>Genome sequencing of Phenylobacterium sp. HYN0004.</title>
        <authorList>
            <person name="Yi H."/>
            <person name="Baek C."/>
        </authorList>
    </citation>
    <scope>NUCLEOTIDE SEQUENCE [LARGE SCALE GENOMIC DNA]</scope>
    <source>
        <strain evidence="3">HYN0004</strain>
    </source>
</reference>
<keyword evidence="3" id="KW-1185">Reference proteome</keyword>
<dbReference type="InterPro" id="IPR036291">
    <property type="entry name" value="NAD(P)-bd_dom_sf"/>
</dbReference>
<sequence>MPDLVTVFGGSGFIGTQIVRALARRGARVRVAVRQPHLAHEMRLMGDVGQVEVVQANVRDAASVARAVEGADAVINLVGLLYETGRQTFKAVHVDAARTLAQAAAAAGARFVQMSALGADPASTARYARSKAEGEAAVREVLPSAVILRPSIVFGPGDDFFNKFGEMAVISPFLPLIGGGHTRFQPVYVGDVARAAASVALDPQHSGQTFELGGPGVFTFREILDLILKETGRRRLYAPLPFPLAGLVGTLCAPFALTPVAPPLTADQVELLKTDNVVSGQAPGLAELGITPETVEAVLPTYLYRFRKGGQFARTAAGDAVA</sequence>
<dbReference type="GO" id="GO:0044877">
    <property type="term" value="F:protein-containing complex binding"/>
    <property type="evidence" value="ECO:0007669"/>
    <property type="project" value="TreeGrafter"/>
</dbReference>
<evidence type="ECO:0000313" key="3">
    <source>
        <dbReference type="Proteomes" id="UP000247763"/>
    </source>
</evidence>
<gene>
    <name evidence="2" type="ORF">HYN04_00490</name>
</gene>
<name>A0A2Z3HSR4_9CAUL</name>
<dbReference type="CDD" id="cd05271">
    <property type="entry name" value="NDUFA9_like_SDR_a"/>
    <property type="match status" value="1"/>
</dbReference>
<dbReference type="PANTHER" id="PTHR12126">
    <property type="entry name" value="NADH-UBIQUINONE OXIDOREDUCTASE 39 KDA SUBUNIT-RELATED"/>
    <property type="match status" value="1"/>
</dbReference>
<evidence type="ECO:0000259" key="1">
    <source>
        <dbReference type="Pfam" id="PF01370"/>
    </source>
</evidence>
<dbReference type="FunFam" id="3.40.50.720:FF:000702">
    <property type="entry name" value="NADH dehydrogenase (Ubiquinone)"/>
    <property type="match status" value="1"/>
</dbReference>
<dbReference type="Gene3D" id="3.40.50.720">
    <property type="entry name" value="NAD(P)-binding Rossmann-like Domain"/>
    <property type="match status" value="1"/>
</dbReference>
<dbReference type="InterPro" id="IPR001509">
    <property type="entry name" value="Epimerase_deHydtase"/>
</dbReference>
<dbReference type="RefSeq" id="WP_110448939.1">
    <property type="nucleotide sequence ID" value="NZ_CP029479.1"/>
</dbReference>
<feature type="domain" description="NAD-dependent epimerase/dehydratase" evidence="1">
    <location>
        <begin position="5"/>
        <end position="213"/>
    </location>
</feature>
<dbReference type="SUPFAM" id="SSF51735">
    <property type="entry name" value="NAD(P)-binding Rossmann-fold domains"/>
    <property type="match status" value="1"/>
</dbReference>
<dbReference type="OrthoDB" id="9776313at2"/>
<protein>
    <submittedName>
        <fullName evidence="2">Complex I NDUFA9 subunit family protein</fullName>
    </submittedName>
</protein>
<dbReference type="Pfam" id="PF01370">
    <property type="entry name" value="Epimerase"/>
    <property type="match status" value="1"/>
</dbReference>
<dbReference type="KEGG" id="phb:HYN04_00490"/>
<proteinExistence type="predicted"/>
<dbReference type="EMBL" id="CP029479">
    <property type="protein sequence ID" value="AWM76370.1"/>
    <property type="molecule type" value="Genomic_DNA"/>
</dbReference>
<dbReference type="InterPro" id="IPR051207">
    <property type="entry name" value="ComplexI_NDUFA9_subunit"/>
</dbReference>
<evidence type="ECO:0000313" key="2">
    <source>
        <dbReference type="EMBL" id="AWM76370.1"/>
    </source>
</evidence>